<gene>
    <name evidence="2" type="ORF">PG996_004704</name>
</gene>
<evidence type="ECO:0000313" key="3">
    <source>
        <dbReference type="Proteomes" id="UP001446871"/>
    </source>
</evidence>
<proteinExistence type="predicted"/>
<reference evidence="2 3" key="1">
    <citation type="submission" date="2023-01" db="EMBL/GenBank/DDBJ databases">
        <title>Analysis of 21 Apiospora genomes using comparative genomics revels a genus with tremendous synthesis potential of carbohydrate active enzymes and secondary metabolites.</title>
        <authorList>
            <person name="Sorensen T."/>
        </authorList>
    </citation>
    <scope>NUCLEOTIDE SEQUENCE [LARGE SCALE GENOMIC DNA]</scope>
    <source>
        <strain evidence="2 3">CBS 83171</strain>
    </source>
</reference>
<feature type="compositionally biased region" description="Polar residues" evidence="1">
    <location>
        <begin position="15"/>
        <end position="24"/>
    </location>
</feature>
<evidence type="ECO:0000256" key="1">
    <source>
        <dbReference type="SAM" id="MobiDB-lite"/>
    </source>
</evidence>
<evidence type="ECO:0000313" key="2">
    <source>
        <dbReference type="EMBL" id="KAK8078534.1"/>
    </source>
</evidence>
<name>A0ABR1W4Y3_9PEZI</name>
<accession>A0ABR1W4Y3</accession>
<keyword evidence="3" id="KW-1185">Reference proteome</keyword>
<protein>
    <submittedName>
        <fullName evidence="2">Uncharacterized protein</fullName>
    </submittedName>
</protein>
<organism evidence="2 3">
    <name type="scientific">Apiospora saccharicola</name>
    <dbReference type="NCBI Taxonomy" id="335842"/>
    <lineage>
        <taxon>Eukaryota</taxon>
        <taxon>Fungi</taxon>
        <taxon>Dikarya</taxon>
        <taxon>Ascomycota</taxon>
        <taxon>Pezizomycotina</taxon>
        <taxon>Sordariomycetes</taxon>
        <taxon>Xylariomycetidae</taxon>
        <taxon>Amphisphaeriales</taxon>
        <taxon>Apiosporaceae</taxon>
        <taxon>Apiospora</taxon>
    </lineage>
</organism>
<sequence>MSSRLAEGVSDMSIDENSNTTTKQEVSDRKIDQDHSEGNDSGSNIDEDEDEDKDDHGPYLNSRLSDDGKSWISVGGRAPRAPSHDPTPHNWDLVITDTMNWAREKKGIVEIPPNETARVMEGGKLIGIFHVQSFAPAQNFIVYDGQDVLARVQDLDKKHAIHTLAYLHIGRHLGWHRPHDHDLAFTIIEMKGQGQLAGGYAVKISPLPEGPLRKKKRSHVTMEMISA</sequence>
<dbReference type="EMBL" id="JAQQWM010000002">
    <property type="protein sequence ID" value="KAK8078534.1"/>
    <property type="molecule type" value="Genomic_DNA"/>
</dbReference>
<feature type="compositionally biased region" description="Basic and acidic residues" evidence="1">
    <location>
        <begin position="25"/>
        <end position="38"/>
    </location>
</feature>
<comment type="caution">
    <text evidence="2">The sequence shown here is derived from an EMBL/GenBank/DDBJ whole genome shotgun (WGS) entry which is preliminary data.</text>
</comment>
<dbReference type="Proteomes" id="UP001446871">
    <property type="component" value="Unassembled WGS sequence"/>
</dbReference>
<feature type="region of interest" description="Disordered" evidence="1">
    <location>
        <begin position="1"/>
        <end position="91"/>
    </location>
</feature>